<reference evidence="2" key="1">
    <citation type="submission" date="2022-06" db="EMBL/GenBank/DDBJ databases">
        <title>Vallitalea longa sp. nov., an anaerobic bacterium isolated from marine sediment.</title>
        <authorList>
            <person name="Hirano S."/>
            <person name="Terahara T."/>
            <person name="Mori K."/>
            <person name="Hamada M."/>
            <person name="Matsumoto R."/>
            <person name="Kobayashi T."/>
        </authorList>
    </citation>
    <scope>NUCLEOTIDE SEQUENCE</scope>
    <source>
        <strain evidence="2">SH18-1</strain>
    </source>
</reference>
<sequence>MKDKVYLDKEKPFFKGNLHTHTTVSDGAFSPQETAKLYKDAGYDFLALTDHDIYGKYDELNSEDFIVLPAMEKGKMAPNPSRNLGFHLSAIDDPTVKVKERYSHLDNFTEREKWEGLLTVQNKINEMREKGNIVIYNHPEWSMHTYDMLEQLDGYFALEIYNHGSEFNTSGSYGASFWDYLLRKGRKVFGIASDDAHFQWTDTVIKDHFGGWVMVQVDSLSHANIVTALKKGDYYSSTGPEIYSLSVEDGFVKVECSECKFIEFKAYPERGGIFFNKDASPLTKANLRIKKEMVYIRVECVDYKGNIGYSNPIFIKDLY</sequence>
<evidence type="ECO:0000313" key="3">
    <source>
        <dbReference type="Proteomes" id="UP001144256"/>
    </source>
</evidence>
<dbReference type="InterPro" id="IPR016195">
    <property type="entry name" value="Pol/histidinol_Pase-like"/>
</dbReference>
<dbReference type="AlphaFoldDB" id="A0A9W5Y742"/>
<dbReference type="GO" id="GO:0004534">
    <property type="term" value="F:5'-3' RNA exonuclease activity"/>
    <property type="evidence" value="ECO:0007669"/>
    <property type="project" value="TreeGrafter"/>
</dbReference>
<dbReference type="InterPro" id="IPR052018">
    <property type="entry name" value="PHP_domain"/>
</dbReference>
<feature type="domain" description="Polymerase/histidinol phosphatase N-terminal" evidence="1">
    <location>
        <begin position="16"/>
        <end position="77"/>
    </location>
</feature>
<dbReference type="Proteomes" id="UP001144256">
    <property type="component" value="Unassembled WGS sequence"/>
</dbReference>
<dbReference type="Gene3D" id="3.20.20.140">
    <property type="entry name" value="Metal-dependent hydrolases"/>
    <property type="match status" value="1"/>
</dbReference>
<accession>A0A9W5Y742</accession>
<dbReference type="GO" id="GO:0035312">
    <property type="term" value="F:5'-3' DNA exonuclease activity"/>
    <property type="evidence" value="ECO:0007669"/>
    <property type="project" value="TreeGrafter"/>
</dbReference>
<protein>
    <submittedName>
        <fullName evidence="2">Phosphotransferase</fullName>
    </submittedName>
</protein>
<keyword evidence="3" id="KW-1185">Reference proteome</keyword>
<dbReference type="PANTHER" id="PTHR42924">
    <property type="entry name" value="EXONUCLEASE"/>
    <property type="match status" value="1"/>
</dbReference>
<evidence type="ECO:0000259" key="1">
    <source>
        <dbReference type="SMART" id="SM00481"/>
    </source>
</evidence>
<dbReference type="InterPro" id="IPR003141">
    <property type="entry name" value="Pol/His_phosphatase_N"/>
</dbReference>
<dbReference type="SUPFAM" id="SSF89550">
    <property type="entry name" value="PHP domain-like"/>
    <property type="match status" value="1"/>
</dbReference>
<dbReference type="RefSeq" id="WP_281811310.1">
    <property type="nucleotide sequence ID" value="NZ_BRLB01000001.1"/>
</dbReference>
<dbReference type="PANTHER" id="PTHR42924:SF11">
    <property type="entry name" value="POLYMERASE_HISTIDINOL PHOSPHATASE N-TERMINAL DOMAIN-CONTAINING PROTEIN"/>
    <property type="match status" value="1"/>
</dbReference>
<name>A0A9W5Y742_9FIRM</name>
<dbReference type="EMBL" id="BRLB01000001">
    <property type="protein sequence ID" value="GKX27715.1"/>
    <property type="molecule type" value="Genomic_DNA"/>
</dbReference>
<comment type="caution">
    <text evidence="2">The sequence shown here is derived from an EMBL/GenBank/DDBJ whole genome shotgun (WGS) entry which is preliminary data.</text>
</comment>
<dbReference type="SMART" id="SM00481">
    <property type="entry name" value="POLIIIAc"/>
    <property type="match status" value="1"/>
</dbReference>
<gene>
    <name evidence="2" type="ORF">SH1V18_01950</name>
</gene>
<evidence type="ECO:0000313" key="2">
    <source>
        <dbReference type="EMBL" id="GKX27715.1"/>
    </source>
</evidence>
<proteinExistence type="predicted"/>
<organism evidence="2 3">
    <name type="scientific">Vallitalea longa</name>
    <dbReference type="NCBI Taxonomy" id="2936439"/>
    <lineage>
        <taxon>Bacteria</taxon>
        <taxon>Bacillati</taxon>
        <taxon>Bacillota</taxon>
        <taxon>Clostridia</taxon>
        <taxon>Lachnospirales</taxon>
        <taxon>Vallitaleaceae</taxon>
        <taxon>Vallitalea</taxon>
    </lineage>
</organism>